<dbReference type="Pfam" id="PF12811">
    <property type="entry name" value="BaxI_1"/>
    <property type="match status" value="1"/>
</dbReference>
<reference evidence="3 4" key="1">
    <citation type="submission" date="2019-12" db="EMBL/GenBank/DDBJ databases">
        <title>Auraticoccus cholistani sp. nov., an actinomycete isolated from soil of Cholistan desert.</title>
        <authorList>
            <person name="Cheema M.T."/>
        </authorList>
    </citation>
    <scope>NUCLEOTIDE SEQUENCE [LARGE SCALE GENOMIC DNA]</scope>
    <source>
        <strain evidence="3 4">F435</strain>
    </source>
</reference>
<dbReference type="PANTHER" id="PTHR41282:SF1">
    <property type="entry name" value="CONSERVED TRANSMEMBRANE PROTEIN-RELATED"/>
    <property type="match status" value="1"/>
</dbReference>
<feature type="transmembrane region" description="Helical" evidence="2">
    <location>
        <begin position="147"/>
        <end position="169"/>
    </location>
</feature>
<feature type="transmembrane region" description="Helical" evidence="2">
    <location>
        <begin position="181"/>
        <end position="204"/>
    </location>
</feature>
<feature type="transmembrane region" description="Helical" evidence="2">
    <location>
        <begin position="256"/>
        <end position="279"/>
    </location>
</feature>
<evidence type="ECO:0000256" key="2">
    <source>
        <dbReference type="SAM" id="Phobius"/>
    </source>
</evidence>
<evidence type="ECO:0008006" key="5">
    <source>
        <dbReference type="Google" id="ProtNLM"/>
    </source>
</evidence>
<feature type="transmembrane region" description="Helical" evidence="2">
    <location>
        <begin position="66"/>
        <end position="89"/>
    </location>
</feature>
<feature type="transmembrane region" description="Helical" evidence="2">
    <location>
        <begin position="95"/>
        <end position="114"/>
    </location>
</feature>
<accession>A0A6A9UVE9</accession>
<keyword evidence="4" id="KW-1185">Reference proteome</keyword>
<proteinExistence type="predicted"/>
<dbReference type="PIRSF" id="PIRSF009160">
    <property type="entry name" value="UCP009160"/>
    <property type="match status" value="1"/>
</dbReference>
<dbReference type="EMBL" id="WPCU01000007">
    <property type="protein sequence ID" value="MVA76671.1"/>
    <property type="molecule type" value="Genomic_DNA"/>
</dbReference>
<dbReference type="PANTHER" id="PTHR41282">
    <property type="entry name" value="CONSERVED TRANSMEMBRANE PROTEIN-RELATED"/>
    <property type="match status" value="1"/>
</dbReference>
<dbReference type="RefSeq" id="WP_156610286.1">
    <property type="nucleotide sequence ID" value="NZ_WPCU01000007.1"/>
</dbReference>
<dbReference type="AlphaFoldDB" id="A0A6A9UVE9"/>
<sequence length="281" mass="29980">MFRSTNPVLTKDAAFAPQPRGGGYGPYSPYPQQQGFGQQQGYAQQGYGALPDPGPRMTIEDVITKTSVIMGLMILVAAASWSAIVFGVVPVALMWPALVVGGLGTFVLSIVVAFRSKVGPVTAAVFSVLEGLFIGMFSLFFESMYPGIVVQAVLATLIVAAVMLAAYRFKVIRVTPMFTKVLIIATVSFALAMLVNFVLGFAGINLGLRDSGGDVSLLAIGVSIIGVVLAALNLVLDFDVIDRGVRSGAPARQSWLAAFGLVVTMVWLYTELLRILSYFRR</sequence>
<feature type="region of interest" description="Disordered" evidence="1">
    <location>
        <begin position="1"/>
        <end position="20"/>
    </location>
</feature>
<evidence type="ECO:0000313" key="3">
    <source>
        <dbReference type="EMBL" id="MVA76671.1"/>
    </source>
</evidence>
<dbReference type="InterPro" id="IPR010539">
    <property type="entry name" value="BaxI_1-like"/>
</dbReference>
<keyword evidence="2" id="KW-0472">Membrane</keyword>
<keyword evidence="2" id="KW-0812">Transmembrane</keyword>
<comment type="caution">
    <text evidence="3">The sequence shown here is derived from an EMBL/GenBank/DDBJ whole genome shotgun (WGS) entry which is preliminary data.</text>
</comment>
<organism evidence="3 4">
    <name type="scientific">Auraticoccus cholistanensis</name>
    <dbReference type="NCBI Taxonomy" id="2656650"/>
    <lineage>
        <taxon>Bacteria</taxon>
        <taxon>Bacillati</taxon>
        <taxon>Actinomycetota</taxon>
        <taxon>Actinomycetes</taxon>
        <taxon>Propionibacteriales</taxon>
        <taxon>Propionibacteriaceae</taxon>
        <taxon>Auraticoccus</taxon>
    </lineage>
</organism>
<keyword evidence="2" id="KW-1133">Transmembrane helix</keyword>
<feature type="transmembrane region" description="Helical" evidence="2">
    <location>
        <begin position="216"/>
        <end position="236"/>
    </location>
</feature>
<dbReference type="Proteomes" id="UP000435304">
    <property type="component" value="Unassembled WGS sequence"/>
</dbReference>
<evidence type="ECO:0000256" key="1">
    <source>
        <dbReference type="SAM" id="MobiDB-lite"/>
    </source>
</evidence>
<gene>
    <name evidence="3" type="ORF">GC722_11650</name>
</gene>
<evidence type="ECO:0000313" key="4">
    <source>
        <dbReference type="Proteomes" id="UP000435304"/>
    </source>
</evidence>
<feature type="transmembrane region" description="Helical" evidence="2">
    <location>
        <begin position="121"/>
        <end position="141"/>
    </location>
</feature>
<name>A0A6A9UVE9_9ACTN</name>
<protein>
    <recommendedName>
        <fullName evidence="5">Bax inhibitor-1/YccA family protein</fullName>
    </recommendedName>
</protein>